<protein>
    <recommendedName>
        <fullName evidence="2">UspA domain-containing protein</fullName>
    </recommendedName>
</protein>
<reference evidence="3 4" key="1">
    <citation type="submission" date="2018-06" db="EMBL/GenBank/DDBJ databases">
        <title>Lujinxingia sediminis gen. nov. sp. nov., a new facultative anaerobic member of the class Deltaproteobacteria, and proposal of Lujinxingaceae fam. nov.</title>
        <authorList>
            <person name="Guo L.-Y."/>
            <person name="Li C.-M."/>
            <person name="Wang S."/>
            <person name="Du Z.-J."/>
        </authorList>
    </citation>
    <scope>NUCLEOTIDE SEQUENCE [LARGE SCALE GENOMIC DNA]</scope>
    <source>
        <strain evidence="3 4">FA350</strain>
    </source>
</reference>
<dbReference type="InterPro" id="IPR014729">
    <property type="entry name" value="Rossmann-like_a/b/a_fold"/>
</dbReference>
<dbReference type="Gene3D" id="3.40.50.620">
    <property type="entry name" value="HUPs"/>
    <property type="match status" value="2"/>
</dbReference>
<organism evidence="3 4">
    <name type="scientific">Bradymonas sediminis</name>
    <dbReference type="NCBI Taxonomy" id="1548548"/>
    <lineage>
        <taxon>Bacteria</taxon>
        <taxon>Deltaproteobacteria</taxon>
        <taxon>Bradymonadales</taxon>
        <taxon>Bradymonadaceae</taxon>
        <taxon>Bradymonas</taxon>
    </lineage>
</organism>
<dbReference type="KEGG" id="bsed:DN745_13100"/>
<dbReference type="AlphaFoldDB" id="A0A2Z4FMM2"/>
<sequence>MECLMKILIGVDFSEESLNAAAQGFAMATQLRAEQEDAEVFVAYIEGSGNWHPTIKQKPLLDNPENRLKIEKHTREFLQQHFTQNPDQQVDYSLIIEEGHARKKLPEIAERINADWIFVGRSGSGALARMTLGSTSYTLANAPPCNLAVAHANAPDWQNSPKIAVGIDFSEASTAALNLAIEIARKAKAQLHLVHVIFPAGPVNMPNGSIAYAGGNYIDVEALRTRSSHDIKALMKAQQANLDDVEWHIDVLTGYPKQEMVNFAADNDIDAIVLGTVGRSALSNFLLGSVAAGIVKHSPCTVYLSAPAT</sequence>
<gene>
    <name evidence="3" type="ORF">DN745_13100</name>
</gene>
<accession>A0A2Z4FMM2</accession>
<feature type="domain" description="UspA" evidence="2">
    <location>
        <begin position="162"/>
        <end position="303"/>
    </location>
</feature>
<name>A0A2Z4FMM2_9DELT</name>
<evidence type="ECO:0000259" key="2">
    <source>
        <dbReference type="Pfam" id="PF00582"/>
    </source>
</evidence>
<dbReference type="OrthoDB" id="9788959at2"/>
<dbReference type="EMBL" id="CP030032">
    <property type="protein sequence ID" value="AWV90219.1"/>
    <property type="molecule type" value="Genomic_DNA"/>
</dbReference>
<comment type="similarity">
    <text evidence="1">Belongs to the universal stress protein A family.</text>
</comment>
<dbReference type="Proteomes" id="UP000249799">
    <property type="component" value="Chromosome"/>
</dbReference>
<evidence type="ECO:0000256" key="1">
    <source>
        <dbReference type="ARBA" id="ARBA00008791"/>
    </source>
</evidence>
<feature type="domain" description="UspA" evidence="2">
    <location>
        <begin position="6"/>
        <end position="150"/>
    </location>
</feature>
<evidence type="ECO:0000313" key="4">
    <source>
        <dbReference type="Proteomes" id="UP000249799"/>
    </source>
</evidence>
<proteinExistence type="inferred from homology"/>
<dbReference type="SUPFAM" id="SSF52402">
    <property type="entry name" value="Adenine nucleotide alpha hydrolases-like"/>
    <property type="match status" value="2"/>
</dbReference>
<dbReference type="Pfam" id="PF00582">
    <property type="entry name" value="Usp"/>
    <property type="match status" value="2"/>
</dbReference>
<dbReference type="InterPro" id="IPR006016">
    <property type="entry name" value="UspA"/>
</dbReference>
<dbReference type="PANTHER" id="PTHR46268">
    <property type="entry name" value="STRESS RESPONSE PROTEIN NHAX"/>
    <property type="match status" value="1"/>
</dbReference>
<dbReference type="PANTHER" id="PTHR46268:SF6">
    <property type="entry name" value="UNIVERSAL STRESS PROTEIN UP12"/>
    <property type="match status" value="1"/>
</dbReference>
<dbReference type="PRINTS" id="PR01438">
    <property type="entry name" value="UNVRSLSTRESS"/>
</dbReference>
<dbReference type="InterPro" id="IPR006015">
    <property type="entry name" value="Universal_stress_UspA"/>
</dbReference>
<keyword evidence="4" id="KW-1185">Reference proteome</keyword>
<evidence type="ECO:0000313" key="3">
    <source>
        <dbReference type="EMBL" id="AWV90219.1"/>
    </source>
</evidence>
<dbReference type="CDD" id="cd00293">
    <property type="entry name" value="USP-like"/>
    <property type="match status" value="2"/>
</dbReference>